<reference evidence="2" key="1">
    <citation type="submission" date="2024-10" db="EMBL/GenBank/DDBJ databases">
        <authorList>
            <person name="Ryan C."/>
        </authorList>
    </citation>
    <scope>NUCLEOTIDE SEQUENCE [LARGE SCALE GENOMIC DNA]</scope>
</reference>
<evidence type="ECO:0000313" key="2">
    <source>
        <dbReference type="EMBL" id="CAL4949555.1"/>
    </source>
</evidence>
<evidence type="ECO:0000259" key="1">
    <source>
        <dbReference type="Pfam" id="PF00403"/>
    </source>
</evidence>
<sequence>MAPVILKTFVHCSSCAGRIRRAIRKYSGVDEVLVSVDTGLILVSGRNLDASFLKWRIQSKIRKCRVDIISNGTAEEPLPPQYAAPPPVYPAYPYPYYYNSGTMAGGGPPAYYGQPPPAYPYGGGAAIGTWVPAPPPQHLRQYVPPEMLYARQQYMPNEAPLWFNDDNPNGCCSVQ</sequence>
<dbReference type="EMBL" id="OZ075127">
    <property type="protein sequence ID" value="CAL4949555.1"/>
    <property type="molecule type" value="Genomic_DNA"/>
</dbReference>
<gene>
    <name evidence="2" type="ORF">URODEC1_LOCUS37991</name>
</gene>
<name>A0ABC8YUQ9_9POAL</name>
<dbReference type="CDD" id="cd00371">
    <property type="entry name" value="HMA"/>
    <property type="match status" value="1"/>
</dbReference>
<dbReference type="InterPro" id="IPR036163">
    <property type="entry name" value="HMA_dom_sf"/>
</dbReference>
<dbReference type="AlphaFoldDB" id="A0ABC8YUQ9"/>
<dbReference type="Gene3D" id="3.30.70.100">
    <property type="match status" value="1"/>
</dbReference>
<accession>A0ABC8YUQ9</accession>
<dbReference type="PANTHER" id="PTHR46413">
    <property type="entry name" value="HEAVY METAL-ASSOCIATED ISOPRENYLATED PLANT PROTEIN 6"/>
    <property type="match status" value="1"/>
</dbReference>
<dbReference type="SUPFAM" id="SSF55008">
    <property type="entry name" value="HMA, heavy metal-associated domain"/>
    <property type="match status" value="1"/>
</dbReference>
<organism evidence="2 3">
    <name type="scientific">Urochloa decumbens</name>
    <dbReference type="NCBI Taxonomy" id="240449"/>
    <lineage>
        <taxon>Eukaryota</taxon>
        <taxon>Viridiplantae</taxon>
        <taxon>Streptophyta</taxon>
        <taxon>Embryophyta</taxon>
        <taxon>Tracheophyta</taxon>
        <taxon>Spermatophyta</taxon>
        <taxon>Magnoliopsida</taxon>
        <taxon>Liliopsida</taxon>
        <taxon>Poales</taxon>
        <taxon>Poaceae</taxon>
        <taxon>PACMAD clade</taxon>
        <taxon>Panicoideae</taxon>
        <taxon>Panicodae</taxon>
        <taxon>Paniceae</taxon>
        <taxon>Melinidinae</taxon>
        <taxon>Urochloa</taxon>
    </lineage>
</organism>
<keyword evidence="3" id="KW-1185">Reference proteome</keyword>
<protein>
    <recommendedName>
        <fullName evidence="1">HMA domain-containing protein</fullName>
    </recommendedName>
</protein>
<dbReference type="Pfam" id="PF00403">
    <property type="entry name" value="HMA"/>
    <property type="match status" value="1"/>
</dbReference>
<dbReference type="InterPro" id="IPR044594">
    <property type="entry name" value="HIPP01/3/5/6"/>
</dbReference>
<dbReference type="Proteomes" id="UP001497457">
    <property type="component" value="Chromosome 17b"/>
</dbReference>
<evidence type="ECO:0000313" key="3">
    <source>
        <dbReference type="Proteomes" id="UP001497457"/>
    </source>
</evidence>
<feature type="domain" description="HMA" evidence="1">
    <location>
        <begin position="9"/>
        <end position="64"/>
    </location>
</feature>
<dbReference type="PANTHER" id="PTHR46413:SF10">
    <property type="entry name" value="HMA DOMAIN-CONTAINING PROTEIN"/>
    <property type="match status" value="1"/>
</dbReference>
<dbReference type="InterPro" id="IPR006121">
    <property type="entry name" value="HMA_dom"/>
</dbReference>
<proteinExistence type="predicted"/>